<keyword evidence="1" id="KW-0805">Transcription regulation</keyword>
<proteinExistence type="predicted"/>
<name>A0A6J4S6Y5_9ACTN</name>
<dbReference type="Gene3D" id="1.10.1240.10">
    <property type="entry name" value="Methionine synthase domain"/>
    <property type="match status" value="1"/>
</dbReference>
<evidence type="ECO:0000259" key="4">
    <source>
        <dbReference type="PROSITE" id="PS50937"/>
    </source>
</evidence>
<dbReference type="InterPro" id="IPR036724">
    <property type="entry name" value="Cobalamin-bd_sf"/>
</dbReference>
<dbReference type="GO" id="GO:0046872">
    <property type="term" value="F:metal ion binding"/>
    <property type="evidence" value="ECO:0007669"/>
    <property type="project" value="InterPro"/>
</dbReference>
<evidence type="ECO:0000256" key="3">
    <source>
        <dbReference type="ARBA" id="ARBA00023163"/>
    </source>
</evidence>
<dbReference type="Gene3D" id="3.40.50.280">
    <property type="entry name" value="Cobalamin-binding domain"/>
    <property type="match status" value="1"/>
</dbReference>
<protein>
    <submittedName>
        <fullName evidence="6">Transcriptional regulator, MerR family</fullName>
    </submittedName>
</protein>
<keyword evidence="2" id="KW-0238">DNA-binding</keyword>
<dbReference type="PROSITE" id="PS51332">
    <property type="entry name" value="B12_BINDING"/>
    <property type="match status" value="1"/>
</dbReference>
<dbReference type="InterPro" id="IPR009061">
    <property type="entry name" value="DNA-bd_dom_put_sf"/>
</dbReference>
<dbReference type="GO" id="GO:0031419">
    <property type="term" value="F:cobalamin binding"/>
    <property type="evidence" value="ECO:0007669"/>
    <property type="project" value="InterPro"/>
</dbReference>
<dbReference type="PROSITE" id="PS50937">
    <property type="entry name" value="HTH_MERR_2"/>
    <property type="match status" value="1"/>
</dbReference>
<evidence type="ECO:0000256" key="2">
    <source>
        <dbReference type="ARBA" id="ARBA00023125"/>
    </source>
</evidence>
<dbReference type="SMART" id="SM00422">
    <property type="entry name" value="HTH_MERR"/>
    <property type="match status" value="1"/>
</dbReference>
<dbReference type="SUPFAM" id="SSF46955">
    <property type="entry name" value="Putative DNA-binding domain"/>
    <property type="match status" value="1"/>
</dbReference>
<dbReference type="InterPro" id="IPR003759">
    <property type="entry name" value="Cbl-bd_cap"/>
</dbReference>
<reference evidence="6" key="1">
    <citation type="submission" date="2020-02" db="EMBL/GenBank/DDBJ databases">
        <authorList>
            <person name="Meier V. D."/>
        </authorList>
    </citation>
    <scope>NUCLEOTIDE SEQUENCE</scope>
    <source>
        <strain evidence="6">AVDCRST_MAG17</strain>
    </source>
</reference>
<dbReference type="GO" id="GO:0003700">
    <property type="term" value="F:DNA-binding transcription factor activity"/>
    <property type="evidence" value="ECO:0007669"/>
    <property type="project" value="InterPro"/>
</dbReference>
<dbReference type="InterPro" id="IPR047057">
    <property type="entry name" value="MerR_fam"/>
</dbReference>
<dbReference type="InterPro" id="IPR006158">
    <property type="entry name" value="Cobalamin-bd"/>
</dbReference>
<evidence type="ECO:0000259" key="5">
    <source>
        <dbReference type="PROSITE" id="PS51332"/>
    </source>
</evidence>
<keyword evidence="3" id="KW-0804">Transcription</keyword>
<gene>
    <name evidence="6" type="ORF">AVDCRST_MAG17-396</name>
</gene>
<dbReference type="PANTHER" id="PTHR30204">
    <property type="entry name" value="REDOX-CYCLING DRUG-SENSING TRANSCRIPTIONAL ACTIVATOR SOXR"/>
    <property type="match status" value="1"/>
</dbReference>
<dbReference type="InterPro" id="IPR036594">
    <property type="entry name" value="Meth_synthase_dom"/>
</dbReference>
<dbReference type="Pfam" id="PF13411">
    <property type="entry name" value="MerR_1"/>
    <property type="match status" value="1"/>
</dbReference>
<sequence>MDETPRMRVAEFSAKVGTSPDLLRAWERRYRLVEPARSDGGFRLYSAADEWRVRLMLEKLGDGRSAAEAAREVLSTDRRAGGVRSLSAEPAAGEVAAELGESLEAFDEERAQESLDRLFGLLGVEEAIRCALLPYLRALGERWRSGEISVAQEHYASRLLEGRLLGLAHGWNKGPGPKAVLACPPGEQHTLPLICFGLVLRGRGWRNVYLGADSPTGAVGMAAETVGADLVVLSAVTTERFEPVLGQLTRLGSRWRVVIAGAGATAELAARARVEYLSGDPTSAAGRLSVDQASKRSAVTS</sequence>
<dbReference type="GO" id="GO:0003677">
    <property type="term" value="F:DNA binding"/>
    <property type="evidence" value="ECO:0007669"/>
    <property type="project" value="UniProtKB-KW"/>
</dbReference>
<dbReference type="SUPFAM" id="SSF52242">
    <property type="entry name" value="Cobalamin (vitamin B12)-binding domain"/>
    <property type="match status" value="1"/>
</dbReference>
<dbReference type="AlphaFoldDB" id="A0A6J4S6Y5"/>
<organism evidence="6">
    <name type="scientific">uncultured Solirubrobacterales bacterium</name>
    <dbReference type="NCBI Taxonomy" id="768556"/>
    <lineage>
        <taxon>Bacteria</taxon>
        <taxon>Bacillati</taxon>
        <taxon>Actinomycetota</taxon>
        <taxon>Thermoleophilia</taxon>
        <taxon>Solirubrobacterales</taxon>
        <taxon>environmental samples</taxon>
    </lineage>
</organism>
<dbReference type="EMBL" id="CADCVV010000030">
    <property type="protein sequence ID" value="CAA9484956.1"/>
    <property type="molecule type" value="Genomic_DNA"/>
</dbReference>
<evidence type="ECO:0000313" key="6">
    <source>
        <dbReference type="EMBL" id="CAA9484956.1"/>
    </source>
</evidence>
<feature type="domain" description="B12-binding" evidence="5">
    <location>
        <begin position="176"/>
        <end position="301"/>
    </location>
</feature>
<dbReference type="InterPro" id="IPR000551">
    <property type="entry name" value="MerR-type_HTH_dom"/>
</dbReference>
<feature type="domain" description="HTH merR-type" evidence="4">
    <location>
        <begin position="6"/>
        <end position="49"/>
    </location>
</feature>
<dbReference type="Pfam" id="PF02607">
    <property type="entry name" value="B12-binding_2"/>
    <property type="match status" value="1"/>
</dbReference>
<accession>A0A6J4S6Y5</accession>
<evidence type="ECO:0000256" key="1">
    <source>
        <dbReference type="ARBA" id="ARBA00023015"/>
    </source>
</evidence>
<dbReference type="Gene3D" id="1.10.1660.10">
    <property type="match status" value="1"/>
</dbReference>
<dbReference type="PANTHER" id="PTHR30204:SF67">
    <property type="entry name" value="HTH-TYPE TRANSCRIPTIONAL REGULATOR MLRA-RELATED"/>
    <property type="match status" value="1"/>
</dbReference>